<feature type="compositionally biased region" description="Low complexity" evidence="1">
    <location>
        <begin position="22"/>
        <end position="44"/>
    </location>
</feature>
<sequence length="1364" mass="139649">MARPSPTPQLPAVRLPAPPSPRRVAPSRPASRPRGASPSPALSLSVSSTTVAGNFTVTNSATSTLSGDFAFDTDTLYVDSLNNRVGIGTTSPSDTLAINGAAYLAPISIPSVTTDRIYNIGSNLYFAGALVGGATVGTWALSGSDAYRLSGNVGIGTTTPGSILSVSGVGNLGANGSTFYSTLTVSSITATSSLILTGTGANMLLSTNAGGVIVSSSTPTVAAIYATSTTATSTFAGNISLSGNINTIRVGQLHQVYGIGDSISYNTYQTALEGLLGEDTWNVNNKAVGGNTTTLMLARFNLDVLVPDNEYVIIVGGINDVLAGASETAIENNLQAMYTAAQNYGVKVVAVTITPFKGYATWSSSFQTIVDNVNTWILNSAVNVDYKVNAYASLEDPTNPDALLASYDNGDHLHLSASGGTALATTIHNSVIWTPRSLFHKLTLSGSDVALSQNLRPSDSPQFSGLTVNSNVCSSACGMKFYLNTAGPTLGIGTVAPAALFEINATSSTAIAQIIKGATSQSVDLVQIQDSLGRVWGGYKNGGALFFGQNGASAPIVYPFSGTSYSTPGVYAKGLGFFSYVSADVNAYAFAFSSGSVIPTSGTIDLLYSTTQFSPTSGSAVFNNLHLNPLVNQTGGASGITRGLIIDPLLTSAANWRSLEITNNTGYGIYESGSASNYFAGKIGIGTTTPAAKLSVSNSAGATAAAFLVSTSTADFSTSTAFIIDSNGKVGIGTTTPGTDLSVQGVASAQSFQAYGTTATSTLAGGLLANGSALSNLYVSPTTGNVGVRTSNPLSALQIVSGTDGKAWQVRDSDNVLRAHLVTEGTGGTGVNGFGLFGGTYLAFQNSESNLYPQAILKQYTDYFHVYATGNAAENKLYLYSDGEMWLWPSKNGAGTAAVYMVNGQLSPFTDKRAGVTLGSASRRWLNFYSSLITDNAIGVGIATSSPWAVLSVAASSTNPGNIPLFAVSTSTASATSTAFLIDSTGKVGIGTTSPWRTLSVQGTVAFSGITATGAGDTYLCLSGGGEVKTGASCAGSSLRFKHDVIGYTGGLGEVNALRPVTFEFNGIEGVRLGLIAEEVHVVDPRLVFYDEDGITPRGVRYQDIGPVLISSIQGLSSILNIASSTTATSTGFSSVRLDSLESRISALEEKSLTGSLGASVGDWVGNSISAISGYIKNLTAETVKANDSVSAGKTLCVQKSDGFNVCVTGDQLSALLENANLLSSGGEASSSPITGTTTPSAGESTSPTITLLGNNPATITVGTVFVDPGATAVDASANQVLPDIATSTVDTTTPGTYSVIWTAHDANMVWATSTRTVIVIDSFSAPVPTTTPTQSETDPAVQAQTVDVETATTTATTTLPATQ</sequence>
<dbReference type="STRING" id="1802306.A3C72_00610"/>
<feature type="compositionally biased region" description="Low complexity" evidence="1">
    <location>
        <begin position="1225"/>
        <end position="1243"/>
    </location>
</feature>
<feature type="domain" description="Peptidase S74" evidence="2">
    <location>
        <begin position="1037"/>
        <end position="1145"/>
    </location>
</feature>
<accession>A0A1G2MFD9</accession>
<dbReference type="InterPro" id="IPR013830">
    <property type="entry name" value="SGNH_hydro"/>
</dbReference>
<dbReference type="InterPro" id="IPR036514">
    <property type="entry name" value="SGNH_hydro_sf"/>
</dbReference>
<dbReference type="InterPro" id="IPR030392">
    <property type="entry name" value="S74_ICA"/>
</dbReference>
<dbReference type="Proteomes" id="UP000177130">
    <property type="component" value="Unassembled WGS sequence"/>
</dbReference>
<evidence type="ECO:0000313" key="3">
    <source>
        <dbReference type="EMBL" id="OHA22587.1"/>
    </source>
</evidence>
<dbReference type="EMBL" id="MHRK01000051">
    <property type="protein sequence ID" value="OHA22587.1"/>
    <property type="molecule type" value="Genomic_DNA"/>
</dbReference>
<comment type="caution">
    <text evidence="3">The sequence shown here is derived from an EMBL/GenBank/DDBJ whole genome shotgun (WGS) entry which is preliminary data.</text>
</comment>
<dbReference type="PANTHER" id="PTHR43784">
    <property type="entry name" value="GDSL-LIKE LIPASE/ACYLHYDROLASE, PUTATIVE (AFU_ORTHOLOGUE AFUA_2G00820)-RELATED"/>
    <property type="match status" value="1"/>
</dbReference>
<dbReference type="InterPro" id="IPR032179">
    <property type="entry name" value="Cry22Aa_Ig-like"/>
</dbReference>
<proteinExistence type="predicted"/>
<organism evidence="3 4">
    <name type="scientific">Candidatus Taylorbacteria bacterium RIFCSPHIGHO2_02_FULL_43_32b</name>
    <dbReference type="NCBI Taxonomy" id="1802306"/>
    <lineage>
        <taxon>Bacteria</taxon>
        <taxon>Candidatus Tayloriibacteriota</taxon>
    </lineage>
</organism>
<feature type="region of interest" description="Disordered" evidence="1">
    <location>
        <begin position="1"/>
        <end position="44"/>
    </location>
</feature>
<dbReference type="Pfam" id="PF16403">
    <property type="entry name" value="Bact_surface_Ig-like"/>
    <property type="match status" value="1"/>
</dbReference>
<dbReference type="Pfam" id="PF13472">
    <property type="entry name" value="Lipase_GDSL_2"/>
    <property type="match status" value="1"/>
</dbReference>
<name>A0A1G2MFD9_9BACT</name>
<evidence type="ECO:0000313" key="4">
    <source>
        <dbReference type="Proteomes" id="UP000177130"/>
    </source>
</evidence>
<dbReference type="PANTHER" id="PTHR43784:SF2">
    <property type="entry name" value="GDSL-LIKE LIPASE_ACYLHYDROLASE, PUTATIVE (AFU_ORTHOLOGUE AFUA_2G00820)-RELATED"/>
    <property type="match status" value="1"/>
</dbReference>
<dbReference type="Gene3D" id="2.60.40.10">
    <property type="entry name" value="Immunoglobulins"/>
    <property type="match status" value="1"/>
</dbReference>
<feature type="region of interest" description="Disordered" evidence="1">
    <location>
        <begin position="1225"/>
        <end position="1248"/>
    </location>
</feature>
<dbReference type="Gene3D" id="3.40.50.1110">
    <property type="entry name" value="SGNH hydrolase"/>
    <property type="match status" value="1"/>
</dbReference>
<dbReference type="Pfam" id="PF13884">
    <property type="entry name" value="Peptidase_S74"/>
    <property type="match status" value="1"/>
</dbReference>
<protein>
    <recommendedName>
        <fullName evidence="2">Peptidase S74 domain-containing protein</fullName>
    </recommendedName>
</protein>
<reference evidence="3 4" key="1">
    <citation type="journal article" date="2016" name="Nat. Commun.">
        <title>Thousands of microbial genomes shed light on interconnected biogeochemical processes in an aquifer system.</title>
        <authorList>
            <person name="Anantharaman K."/>
            <person name="Brown C.T."/>
            <person name="Hug L.A."/>
            <person name="Sharon I."/>
            <person name="Castelle C.J."/>
            <person name="Probst A.J."/>
            <person name="Thomas B.C."/>
            <person name="Singh A."/>
            <person name="Wilkins M.J."/>
            <person name="Karaoz U."/>
            <person name="Brodie E.L."/>
            <person name="Williams K.H."/>
            <person name="Hubbard S.S."/>
            <person name="Banfield J.F."/>
        </authorList>
    </citation>
    <scope>NUCLEOTIDE SEQUENCE [LARGE SCALE GENOMIC DNA]</scope>
</reference>
<evidence type="ECO:0000259" key="2">
    <source>
        <dbReference type="PROSITE" id="PS51688"/>
    </source>
</evidence>
<evidence type="ECO:0000256" key="1">
    <source>
        <dbReference type="SAM" id="MobiDB-lite"/>
    </source>
</evidence>
<dbReference type="PROSITE" id="PS51688">
    <property type="entry name" value="ICA"/>
    <property type="match status" value="1"/>
</dbReference>
<gene>
    <name evidence="3" type="ORF">A3C72_00610</name>
</gene>
<dbReference type="InterPro" id="IPR053140">
    <property type="entry name" value="GDSL_Rv0518-like"/>
</dbReference>
<dbReference type="SUPFAM" id="SSF52266">
    <property type="entry name" value="SGNH hydrolase"/>
    <property type="match status" value="1"/>
</dbReference>
<dbReference type="InterPro" id="IPR013783">
    <property type="entry name" value="Ig-like_fold"/>
</dbReference>